<protein>
    <recommendedName>
        <fullName evidence="3">MORN variant repeat protein</fullName>
    </recommendedName>
</protein>
<evidence type="ECO:0008006" key="3">
    <source>
        <dbReference type="Google" id="ProtNLM"/>
    </source>
</evidence>
<sequence>MEFKITEGLNMISIGLGEIGSYLNFHNPISVTWYDCAGSVGKYLCLLPYNKNYRKELRNRIIDSLNGDFSDNIQELHEILKPLFQLFPNGNYSLNFYNSSEKGFFAYKTSTDNYSNVHYENWEIMFSEKDTDIENTEKIKTRYDEYLNEKAKNNEFVLSLLEYSTSGFYDGYYKALIATQPFSEINKERVAYFEKEIKKGNRPAAIIYNCYLKEQDDESADFVLDGHHKLLAYQKLKIHPPIIEIKHLPQNIDEVYFNIEKLIQCLYPWQVEHILNHWDDKEEYFSELLQNPDSSIHNFIKNGQVREFYKNGQLKHEAYYINDKIRGESRGWFDNGQIEYEHFYNNGIRVGLWKDWYKSGKIKYVQPFNDEGKYNGHLVSYYENGQIRWKQFLKNGINEDGVSYLSWFENGNKEAQLKYLSGSMVERKKWNLKGELIYDERS</sequence>
<dbReference type="OrthoDB" id="6334863at2"/>
<name>C6PZK8_9CLOT</name>
<accession>C6PZK8</accession>
<dbReference type="Pfam" id="PF07661">
    <property type="entry name" value="MORN_2"/>
    <property type="match status" value="3"/>
</dbReference>
<evidence type="ECO:0000313" key="2">
    <source>
        <dbReference type="Proteomes" id="UP000004198"/>
    </source>
</evidence>
<evidence type="ECO:0000313" key="1">
    <source>
        <dbReference type="EMBL" id="EET85320.1"/>
    </source>
</evidence>
<dbReference type="STRING" id="536227.Ccar_13840"/>
<reference evidence="1 2" key="1">
    <citation type="submission" date="2009-06" db="EMBL/GenBank/DDBJ databases">
        <title>The draft genome of Clostridium carboxidivorans P7.</title>
        <authorList>
            <consortium name="US DOE Joint Genome Institute (JGI-PGF)"/>
            <person name="Lucas S."/>
            <person name="Copeland A."/>
            <person name="Lapidus A."/>
            <person name="Glavina del Rio T."/>
            <person name="Tice H."/>
            <person name="Bruce D."/>
            <person name="Goodwin L."/>
            <person name="Pitluck S."/>
            <person name="Larimer F."/>
            <person name="Land M.L."/>
            <person name="Hauser L."/>
            <person name="Hemme C.L."/>
        </authorList>
    </citation>
    <scope>NUCLEOTIDE SEQUENCE [LARGE SCALE GENOMIC DNA]</scope>
    <source>
        <strain evidence="1 2">P7</strain>
    </source>
</reference>
<comment type="caution">
    <text evidence="1">The sequence shown here is derived from an EMBL/GenBank/DDBJ whole genome shotgun (WGS) entry which is preliminary data.</text>
</comment>
<keyword evidence="2" id="KW-1185">Reference proteome</keyword>
<gene>
    <name evidence="1" type="ORF">CcarbDRAFT_4225</name>
</gene>
<dbReference type="RefSeq" id="WP_007063110.1">
    <property type="nucleotide sequence ID" value="NZ_ACVI01000096.1"/>
</dbReference>
<dbReference type="KEGG" id="cck:Ccar_13840"/>
<dbReference type="Gene3D" id="3.90.930.1">
    <property type="match status" value="1"/>
</dbReference>
<dbReference type="EMBL" id="ACVI01000096">
    <property type="protein sequence ID" value="EET85320.1"/>
    <property type="molecule type" value="Genomic_DNA"/>
</dbReference>
<dbReference type="eggNOG" id="COG2849">
    <property type="taxonomic scope" value="Bacteria"/>
</dbReference>
<dbReference type="Proteomes" id="UP000004198">
    <property type="component" value="Unassembled WGS sequence"/>
</dbReference>
<organism evidence="1 2">
    <name type="scientific">Clostridium carboxidivorans P7</name>
    <dbReference type="NCBI Taxonomy" id="536227"/>
    <lineage>
        <taxon>Bacteria</taxon>
        <taxon>Bacillati</taxon>
        <taxon>Bacillota</taxon>
        <taxon>Clostridia</taxon>
        <taxon>Eubacteriales</taxon>
        <taxon>Clostridiaceae</taxon>
        <taxon>Clostridium</taxon>
    </lineage>
</organism>
<dbReference type="PATRIC" id="fig|536227.13.peg.2899"/>
<dbReference type="SUPFAM" id="SSF82185">
    <property type="entry name" value="Histone H3 K4-specific methyltransferase SET7/9 N-terminal domain"/>
    <property type="match status" value="1"/>
</dbReference>
<dbReference type="InterPro" id="IPR011652">
    <property type="entry name" value="MORN_2"/>
</dbReference>
<dbReference type="AlphaFoldDB" id="C6PZK8"/>
<proteinExistence type="predicted"/>